<dbReference type="EC" id="2.7.13.3" evidence="2"/>
<keyword evidence="3 11" id="KW-0597">Phosphoprotein</keyword>
<dbReference type="Pfam" id="PF00512">
    <property type="entry name" value="HisKA"/>
    <property type="match status" value="1"/>
</dbReference>
<dbReference type="CDD" id="cd00082">
    <property type="entry name" value="HisKA"/>
    <property type="match status" value="1"/>
</dbReference>
<dbReference type="SMART" id="SM00388">
    <property type="entry name" value="HisKA"/>
    <property type="match status" value="1"/>
</dbReference>
<dbReference type="InterPro" id="IPR011110">
    <property type="entry name" value="Reg_prop"/>
</dbReference>
<keyword evidence="7" id="KW-0067">ATP-binding</keyword>
<feature type="domain" description="HTH araC/xylS-type" evidence="13">
    <location>
        <begin position="1276"/>
        <end position="1375"/>
    </location>
</feature>
<dbReference type="InterPro" id="IPR004358">
    <property type="entry name" value="Sig_transdc_His_kin-like_C"/>
</dbReference>
<dbReference type="SUPFAM" id="SSF55874">
    <property type="entry name" value="ATPase domain of HSP90 chaperone/DNA topoisomerase II/histidine kinase"/>
    <property type="match status" value="1"/>
</dbReference>
<dbReference type="InterPro" id="IPR003594">
    <property type="entry name" value="HATPase_dom"/>
</dbReference>
<dbReference type="Gene3D" id="2.60.40.10">
    <property type="entry name" value="Immunoglobulins"/>
    <property type="match status" value="1"/>
</dbReference>
<dbReference type="Pfam" id="PF00072">
    <property type="entry name" value="Response_reg"/>
    <property type="match status" value="1"/>
</dbReference>
<keyword evidence="8" id="KW-0902">Two-component regulatory system</keyword>
<dbReference type="InterPro" id="IPR005467">
    <property type="entry name" value="His_kinase_dom"/>
</dbReference>
<keyword evidence="17" id="KW-1185">Reference proteome</keyword>
<dbReference type="InterPro" id="IPR011123">
    <property type="entry name" value="Y_Y_Y"/>
</dbReference>
<dbReference type="Pfam" id="PF07495">
    <property type="entry name" value="Y_Y_Y"/>
    <property type="match status" value="1"/>
</dbReference>
<keyword evidence="4" id="KW-0808">Transferase</keyword>
<dbReference type="PANTHER" id="PTHR43547:SF2">
    <property type="entry name" value="HYBRID SIGNAL TRANSDUCTION HISTIDINE KINASE C"/>
    <property type="match status" value="1"/>
</dbReference>
<dbReference type="Pfam" id="PF12833">
    <property type="entry name" value="HTH_18"/>
    <property type="match status" value="1"/>
</dbReference>
<keyword evidence="12" id="KW-1133">Transmembrane helix</keyword>
<dbReference type="InterPro" id="IPR011006">
    <property type="entry name" value="CheY-like_superfamily"/>
</dbReference>
<dbReference type="Gene3D" id="3.30.565.10">
    <property type="entry name" value="Histidine kinase-like ATPase, C-terminal domain"/>
    <property type="match status" value="1"/>
</dbReference>
<organism evidence="16 17">
    <name type="scientific">Saccharicrinis carchari</name>
    <dbReference type="NCBI Taxonomy" id="1168039"/>
    <lineage>
        <taxon>Bacteria</taxon>
        <taxon>Pseudomonadati</taxon>
        <taxon>Bacteroidota</taxon>
        <taxon>Bacteroidia</taxon>
        <taxon>Marinilabiliales</taxon>
        <taxon>Marinilabiliaceae</taxon>
        <taxon>Saccharicrinis</taxon>
    </lineage>
</organism>
<dbReference type="GO" id="GO:0000155">
    <property type="term" value="F:phosphorelay sensor kinase activity"/>
    <property type="evidence" value="ECO:0007669"/>
    <property type="project" value="InterPro"/>
</dbReference>
<dbReference type="FunFam" id="2.60.40.10:FF:000791">
    <property type="entry name" value="Two-component system sensor histidine kinase/response regulator"/>
    <property type="match status" value="1"/>
</dbReference>
<evidence type="ECO:0000256" key="3">
    <source>
        <dbReference type="ARBA" id="ARBA00022553"/>
    </source>
</evidence>
<comment type="catalytic activity">
    <reaction evidence="1">
        <text>ATP + protein L-histidine = ADP + protein N-phospho-L-histidine.</text>
        <dbReference type="EC" id="2.7.13.3"/>
    </reaction>
</comment>
<dbReference type="PROSITE" id="PS50109">
    <property type="entry name" value="HIS_KIN"/>
    <property type="match status" value="1"/>
</dbReference>
<dbReference type="PROSITE" id="PS50110">
    <property type="entry name" value="RESPONSE_REGULATORY"/>
    <property type="match status" value="1"/>
</dbReference>
<proteinExistence type="predicted"/>
<dbReference type="Gene3D" id="2.130.10.10">
    <property type="entry name" value="YVTN repeat-like/Quinoprotein amine dehydrogenase"/>
    <property type="match status" value="2"/>
</dbReference>
<feature type="domain" description="Histidine kinase" evidence="14">
    <location>
        <begin position="866"/>
        <end position="1080"/>
    </location>
</feature>
<evidence type="ECO:0000256" key="11">
    <source>
        <dbReference type="PROSITE-ProRule" id="PRU00169"/>
    </source>
</evidence>
<dbReference type="CDD" id="cd00075">
    <property type="entry name" value="HATPase"/>
    <property type="match status" value="1"/>
</dbReference>
<dbReference type="GO" id="GO:0043565">
    <property type="term" value="F:sequence-specific DNA binding"/>
    <property type="evidence" value="ECO:0007669"/>
    <property type="project" value="InterPro"/>
</dbReference>
<feature type="transmembrane region" description="Helical" evidence="12">
    <location>
        <begin position="801"/>
        <end position="821"/>
    </location>
</feature>
<evidence type="ECO:0000259" key="13">
    <source>
        <dbReference type="PROSITE" id="PS01124"/>
    </source>
</evidence>
<keyword evidence="5" id="KW-0547">Nucleotide-binding</keyword>
<dbReference type="Pfam" id="PF07494">
    <property type="entry name" value="Reg_prop"/>
    <property type="match status" value="2"/>
</dbReference>
<reference evidence="16 17" key="1">
    <citation type="submission" date="2017-05" db="EMBL/GenBank/DDBJ databases">
        <authorList>
            <person name="Varghese N."/>
            <person name="Submissions S."/>
        </authorList>
    </citation>
    <scope>NUCLEOTIDE SEQUENCE [LARGE SCALE GENOMIC DNA]</scope>
    <source>
        <strain evidence="16 17">DSM 27040</strain>
    </source>
</reference>
<dbReference type="InterPro" id="IPR013783">
    <property type="entry name" value="Ig-like_fold"/>
</dbReference>
<dbReference type="GO" id="GO:0005524">
    <property type="term" value="F:ATP binding"/>
    <property type="evidence" value="ECO:0007669"/>
    <property type="project" value="UniProtKB-KW"/>
</dbReference>
<evidence type="ECO:0000256" key="6">
    <source>
        <dbReference type="ARBA" id="ARBA00022777"/>
    </source>
</evidence>
<dbReference type="OrthoDB" id="1048065at2"/>
<feature type="domain" description="Response regulatory" evidence="15">
    <location>
        <begin position="1129"/>
        <end position="1244"/>
    </location>
</feature>
<evidence type="ECO:0000256" key="12">
    <source>
        <dbReference type="SAM" id="Phobius"/>
    </source>
</evidence>
<feature type="modified residue" description="4-aspartylphosphate" evidence="11">
    <location>
        <position position="1177"/>
    </location>
</feature>
<dbReference type="RefSeq" id="WP_142532002.1">
    <property type="nucleotide sequence ID" value="NZ_FXTB01000001.1"/>
</dbReference>
<accession>A0A521B3D5</accession>
<dbReference type="SUPFAM" id="SSF47384">
    <property type="entry name" value="Homodimeric domain of signal transducing histidine kinase"/>
    <property type="match status" value="1"/>
</dbReference>
<dbReference type="FunFam" id="3.30.565.10:FF:000037">
    <property type="entry name" value="Hybrid sensor histidine kinase/response regulator"/>
    <property type="match status" value="1"/>
</dbReference>
<dbReference type="Proteomes" id="UP000319040">
    <property type="component" value="Unassembled WGS sequence"/>
</dbReference>
<dbReference type="SUPFAM" id="SSF46689">
    <property type="entry name" value="Homeodomain-like"/>
    <property type="match status" value="1"/>
</dbReference>
<dbReference type="SMART" id="SM00342">
    <property type="entry name" value="HTH_ARAC"/>
    <property type="match status" value="1"/>
</dbReference>
<keyword evidence="12" id="KW-0812">Transmembrane</keyword>
<keyword evidence="10" id="KW-0804">Transcription</keyword>
<evidence type="ECO:0000256" key="4">
    <source>
        <dbReference type="ARBA" id="ARBA00022679"/>
    </source>
</evidence>
<dbReference type="SUPFAM" id="SSF52172">
    <property type="entry name" value="CheY-like"/>
    <property type="match status" value="1"/>
</dbReference>
<dbReference type="GO" id="GO:0003700">
    <property type="term" value="F:DNA-binding transcription factor activity"/>
    <property type="evidence" value="ECO:0007669"/>
    <property type="project" value="InterPro"/>
</dbReference>
<dbReference type="Gene3D" id="1.10.10.60">
    <property type="entry name" value="Homeodomain-like"/>
    <property type="match status" value="1"/>
</dbReference>
<dbReference type="PROSITE" id="PS01124">
    <property type="entry name" value="HTH_ARAC_FAMILY_2"/>
    <property type="match status" value="1"/>
</dbReference>
<evidence type="ECO:0000256" key="9">
    <source>
        <dbReference type="ARBA" id="ARBA00023015"/>
    </source>
</evidence>
<dbReference type="InterPro" id="IPR036097">
    <property type="entry name" value="HisK_dim/P_sf"/>
</dbReference>
<keyword evidence="9" id="KW-0805">Transcription regulation</keyword>
<sequence>MLKRMLFFLILGHVFYQAHGMDYEISAQYITMQDGLSNNEVNCILKDNQGFIWFGTPDGLNRYDGFDVKQFYPPGGSLRVNALYQCSKGYIWIGSNEGLHVFNPLDESFLLHYKPVLEDQVTEAEFPITGIAGNLDEGLLLTTPWGLAQLNFTNKRLDANHVVFNWKDQSSFVNADMAATCIVKQSDGIYWIGTNTNKVIRYNHASHKSKVFILSKTNPEAPISIVTDITFSANGVILSTIGHGIYLLNPETGEEDSFSHNNQGGSYLSHNDVYGVVKDSHGDYWAATWDGLDRMKRMNGTDVYEHYNWDHPDFSDKLENRMISLLYDPSGVLWVGTHGGGVVKINLKKKFYKRVKFNSLYEVKDFVEDMDHKLYIAIYHGGIKKTNTPFTPYMEMELEQFSTGQKNIKRQIPTDIVLSSVSDEQGNILFGTLQSSLLHYDPAKDHMDEIKIVPQNYPDWNGRINTMHIDSKKRFWLGTDNGLILYQHDRNIFYLSLSGDQVGGQLSGNNIRAILEDKKGNIWLGTDDGLNKLSYQQDSIFKFKAFNDQQASPLVLSNKEVWALSEMPDGKIWIGYRGGLGYYDPEQGAIRYLTRQNGLAHNFVTCILPYDEQHLWIGTNSGISKLNTGSLKFENYYLANNIRAVHKFKNGYLMWGNNKGLLYFHPDSIQKHNFAPPTRITGISIKNRRLQPGEKVGGKTLLTHAAPFTSSIHLYHPTNSLAIDYVGLSYLNQRSNKYQYRLVNYSNNWTQVNGSQRSVSYNNLPAGEYIFEVRAANSDEVWEENPTTLRIIVHPPWHATLWGRLLILFIIAALFFTIIRLRMRQIYREQKLKAEGRKLEYKLSIANIEREKEHELAEMKTRFFTNVSHELRTPLTLIIAPLKEVLAQEDLSLPIADKLKTVQENANQLYALITQLLDFRKTETGSMPFNPVTENVIPFVKKLIKSFAPYAHSKGVSLKVHKQGSDILLQFDKEKLHSILSNLLSNALKYSQKGQNIITEINSTKTHCLISIKDSGPGMDKAEQEQVFNRFYQTKKSVQPGTGIGLSLVREFVLMHKGTITVESKPGAGAKFTVALPMMKQQQAMSDTENGEKIKEEETLLTAHSNLDFVQSSTPDIPKPIITNNNLAPILIVEDHDQLRSYLTSLLSERFTIHQAGNGEEALKIMKKVSPVLVLSDVMMPIMDGIQLCEAIKTHESYCHIPVILLTAKSNEKDILAGLETGADEYINKPFSPDILKIKIENLISTREQIKSYYGHKITLAPSNIVIDNKDEMFIRTAIQLVEDNLNNPQFNAAMLAENLNMSQPTLYRRIKTFTGDNISVFMRSIRLKRAAQLLASGQYAINEVSEKIGFNDVAYFRKCFHKQFGVTPSKYKVEDH</sequence>
<dbReference type="SMART" id="SM00387">
    <property type="entry name" value="HATPase_c"/>
    <property type="match status" value="1"/>
</dbReference>
<dbReference type="PRINTS" id="PR00344">
    <property type="entry name" value="BCTRLSENSOR"/>
</dbReference>
<protein>
    <recommendedName>
        <fullName evidence="2">histidine kinase</fullName>
        <ecNumber evidence="2">2.7.13.3</ecNumber>
    </recommendedName>
</protein>
<dbReference type="CDD" id="cd17574">
    <property type="entry name" value="REC_OmpR"/>
    <property type="match status" value="1"/>
</dbReference>
<evidence type="ECO:0000259" key="15">
    <source>
        <dbReference type="PROSITE" id="PS50110"/>
    </source>
</evidence>
<keyword evidence="12" id="KW-0472">Membrane</keyword>
<evidence type="ECO:0000313" key="16">
    <source>
        <dbReference type="EMBL" id="SMO41555.1"/>
    </source>
</evidence>
<evidence type="ECO:0000259" key="14">
    <source>
        <dbReference type="PROSITE" id="PS50109"/>
    </source>
</evidence>
<dbReference type="FunFam" id="1.10.287.130:FF:000045">
    <property type="entry name" value="Two-component system sensor histidine kinase/response regulator"/>
    <property type="match status" value="1"/>
</dbReference>
<dbReference type="Pfam" id="PF02518">
    <property type="entry name" value="HATPase_c"/>
    <property type="match status" value="1"/>
</dbReference>
<evidence type="ECO:0000313" key="17">
    <source>
        <dbReference type="Proteomes" id="UP000319040"/>
    </source>
</evidence>
<evidence type="ECO:0000256" key="1">
    <source>
        <dbReference type="ARBA" id="ARBA00000085"/>
    </source>
</evidence>
<evidence type="ECO:0000256" key="2">
    <source>
        <dbReference type="ARBA" id="ARBA00012438"/>
    </source>
</evidence>
<keyword evidence="6 16" id="KW-0418">Kinase</keyword>
<dbReference type="EMBL" id="FXTB01000001">
    <property type="protein sequence ID" value="SMO41555.1"/>
    <property type="molecule type" value="Genomic_DNA"/>
</dbReference>
<name>A0A521B3D5_SACCC</name>
<dbReference type="PANTHER" id="PTHR43547">
    <property type="entry name" value="TWO-COMPONENT HISTIDINE KINASE"/>
    <property type="match status" value="1"/>
</dbReference>
<dbReference type="InterPro" id="IPR015943">
    <property type="entry name" value="WD40/YVTN_repeat-like_dom_sf"/>
</dbReference>
<dbReference type="InterPro" id="IPR009057">
    <property type="entry name" value="Homeodomain-like_sf"/>
</dbReference>
<gene>
    <name evidence="16" type="ORF">SAMN06265379_101658</name>
</gene>
<dbReference type="SMART" id="SM00448">
    <property type="entry name" value="REC"/>
    <property type="match status" value="1"/>
</dbReference>
<evidence type="ECO:0000256" key="8">
    <source>
        <dbReference type="ARBA" id="ARBA00023012"/>
    </source>
</evidence>
<dbReference type="InterPro" id="IPR001789">
    <property type="entry name" value="Sig_transdc_resp-reg_receiver"/>
</dbReference>
<evidence type="ECO:0000256" key="7">
    <source>
        <dbReference type="ARBA" id="ARBA00022840"/>
    </source>
</evidence>
<dbReference type="InterPro" id="IPR018060">
    <property type="entry name" value="HTH_AraC"/>
</dbReference>
<evidence type="ECO:0000256" key="10">
    <source>
        <dbReference type="ARBA" id="ARBA00023163"/>
    </source>
</evidence>
<dbReference type="InterPro" id="IPR003661">
    <property type="entry name" value="HisK_dim/P_dom"/>
</dbReference>
<dbReference type="InterPro" id="IPR036890">
    <property type="entry name" value="HATPase_C_sf"/>
</dbReference>
<evidence type="ECO:0000256" key="5">
    <source>
        <dbReference type="ARBA" id="ARBA00022741"/>
    </source>
</evidence>
<dbReference type="SUPFAM" id="SSF63829">
    <property type="entry name" value="Calcium-dependent phosphotriesterase"/>
    <property type="match status" value="2"/>
</dbReference>
<dbReference type="Gene3D" id="3.40.50.2300">
    <property type="match status" value="1"/>
</dbReference>
<dbReference type="Gene3D" id="1.10.287.130">
    <property type="match status" value="1"/>
</dbReference>